<keyword evidence="1" id="KW-1133">Transmembrane helix</keyword>
<evidence type="ECO:0000313" key="2">
    <source>
        <dbReference type="EMBL" id="ABW67673.1"/>
    </source>
</evidence>
<name>A8ZSD6_DESOH</name>
<organism evidence="2 3">
    <name type="scientific">Desulfosudis oleivorans (strain DSM 6200 / JCM 39069 / Hxd3)</name>
    <name type="common">Desulfococcus oleovorans</name>
    <dbReference type="NCBI Taxonomy" id="96561"/>
    <lineage>
        <taxon>Bacteria</taxon>
        <taxon>Pseudomonadati</taxon>
        <taxon>Thermodesulfobacteriota</taxon>
        <taxon>Desulfobacteria</taxon>
        <taxon>Desulfobacterales</taxon>
        <taxon>Desulfosudaceae</taxon>
        <taxon>Desulfosudis</taxon>
    </lineage>
</organism>
<dbReference type="RefSeq" id="WP_012175285.1">
    <property type="nucleotide sequence ID" value="NC_009943.1"/>
</dbReference>
<feature type="transmembrane region" description="Helical" evidence="1">
    <location>
        <begin position="20"/>
        <end position="39"/>
    </location>
</feature>
<dbReference type="eggNOG" id="COG1807">
    <property type="taxonomic scope" value="Bacteria"/>
</dbReference>
<feature type="transmembrane region" description="Helical" evidence="1">
    <location>
        <begin position="267"/>
        <end position="286"/>
    </location>
</feature>
<evidence type="ECO:0000256" key="1">
    <source>
        <dbReference type="SAM" id="Phobius"/>
    </source>
</evidence>
<keyword evidence="3" id="KW-1185">Reference proteome</keyword>
<evidence type="ECO:0000313" key="3">
    <source>
        <dbReference type="Proteomes" id="UP000008561"/>
    </source>
</evidence>
<feature type="transmembrane region" description="Helical" evidence="1">
    <location>
        <begin position="295"/>
        <end position="314"/>
    </location>
</feature>
<feature type="transmembrane region" description="Helical" evidence="1">
    <location>
        <begin position="348"/>
        <end position="366"/>
    </location>
</feature>
<keyword evidence="1" id="KW-0472">Membrane</keyword>
<dbReference type="KEGG" id="dol:Dole_1869"/>
<reference evidence="2 3" key="1">
    <citation type="submission" date="2007-10" db="EMBL/GenBank/DDBJ databases">
        <title>Complete sequence of Desulfococcus oleovorans Hxd3.</title>
        <authorList>
            <consortium name="US DOE Joint Genome Institute"/>
            <person name="Copeland A."/>
            <person name="Lucas S."/>
            <person name="Lapidus A."/>
            <person name="Barry K."/>
            <person name="Glavina del Rio T."/>
            <person name="Dalin E."/>
            <person name="Tice H."/>
            <person name="Pitluck S."/>
            <person name="Kiss H."/>
            <person name="Brettin T."/>
            <person name="Bruce D."/>
            <person name="Detter J.C."/>
            <person name="Han C."/>
            <person name="Schmutz J."/>
            <person name="Larimer F."/>
            <person name="Land M."/>
            <person name="Hauser L."/>
            <person name="Kyrpides N."/>
            <person name="Kim E."/>
            <person name="Wawrik B."/>
            <person name="Richardson P."/>
        </authorList>
    </citation>
    <scope>NUCLEOTIDE SEQUENCE [LARGE SCALE GENOMIC DNA]</scope>
    <source>
        <strain evidence="3">DSM 6200 / JCM 39069 / Hxd3</strain>
    </source>
</reference>
<dbReference type="OrthoDB" id="3498905at2"/>
<sequence length="491" mass="54510">MSSLDLIRKDYTKWQRLANVLMALCAAYYIVAFVVLASIRAFTLFEYNGIEGFHLAQVHWLLAGNPLYTEPSLEYVPILYGPLYAYVSSAFVFILGEHYGTLRLVSLLATLGTQIILGWMVWRKTRSLLGAFVAAGLYAGMYGATGFYYDMARVDALYVFLTTAAACAIWVASEKGGTATFIAAVAATGAVLTKQTALLPVVVLCLWSLILNTKKTRATALLCLGSVLASQTIPAFMGNSWFYYYLYKVPSTHPLFMSNFFSFIDESTRYLSIGLILTGVVLFLLLKKTDGKKNAFFFLLLTLAMLVAGLVPYLKVGGEINNLMPLAVVIALCCGLTVGMTRKSKSRYSLFVVFALLCFNIQIFYLPCKALPAPGALAQTKTAIKVFRRLEAPIFAPFQAYLPLLAGKNGSAFWMPTTDILRAKDELGNLLEEKLRRAFKEKRFRFVVLPNNIPRKKDFPYLLKNYRPANSDGVNGIQEAIGNLSIYVPRE</sequence>
<feature type="transmembrane region" description="Helical" evidence="1">
    <location>
        <begin position="179"/>
        <end position="209"/>
    </location>
</feature>
<dbReference type="Proteomes" id="UP000008561">
    <property type="component" value="Chromosome"/>
</dbReference>
<feature type="transmembrane region" description="Helical" evidence="1">
    <location>
        <begin position="128"/>
        <end position="149"/>
    </location>
</feature>
<keyword evidence="1" id="KW-0812">Transmembrane</keyword>
<accession>A8ZSD6</accession>
<feature type="transmembrane region" description="Helical" evidence="1">
    <location>
        <begin position="102"/>
        <end position="122"/>
    </location>
</feature>
<evidence type="ECO:0008006" key="4">
    <source>
        <dbReference type="Google" id="ProtNLM"/>
    </source>
</evidence>
<dbReference type="HOGENOM" id="CLU_529794_0_0_7"/>
<gene>
    <name evidence="2" type="ordered locus">Dole_1869</name>
</gene>
<feature type="transmembrane region" description="Helical" evidence="1">
    <location>
        <begin position="221"/>
        <end position="247"/>
    </location>
</feature>
<dbReference type="EMBL" id="CP000859">
    <property type="protein sequence ID" value="ABW67673.1"/>
    <property type="molecule type" value="Genomic_DNA"/>
</dbReference>
<proteinExistence type="predicted"/>
<feature type="transmembrane region" description="Helical" evidence="1">
    <location>
        <begin position="320"/>
        <end position="341"/>
    </location>
</feature>
<protein>
    <recommendedName>
        <fullName evidence="4">Glycosyltransferase RgtA/B/C/D-like domain-containing protein</fullName>
    </recommendedName>
</protein>
<dbReference type="STRING" id="96561.Dole_1869"/>
<dbReference type="AlphaFoldDB" id="A8ZSD6"/>
<feature type="transmembrane region" description="Helical" evidence="1">
    <location>
        <begin position="75"/>
        <end position="95"/>
    </location>
</feature>
<feature type="transmembrane region" description="Helical" evidence="1">
    <location>
        <begin position="156"/>
        <end position="173"/>
    </location>
</feature>